<evidence type="ECO:0000256" key="1">
    <source>
        <dbReference type="SAM" id="MobiDB-lite"/>
    </source>
</evidence>
<dbReference type="EMBL" id="JALLPJ020000912">
    <property type="protein sequence ID" value="KAL3779945.1"/>
    <property type="molecule type" value="Genomic_DNA"/>
</dbReference>
<evidence type="ECO:0000313" key="2">
    <source>
        <dbReference type="EMBL" id="KAL3779945.1"/>
    </source>
</evidence>
<feature type="region of interest" description="Disordered" evidence="1">
    <location>
        <begin position="1"/>
        <end position="20"/>
    </location>
</feature>
<dbReference type="Proteomes" id="UP001530400">
    <property type="component" value="Unassembled WGS sequence"/>
</dbReference>
<accession>A0ABD3NV80</accession>
<sequence length="148" mass="16810">MASKNSLTEPLLEDAECSGAHLPTVDDVREAVEESHQLKQQLEANPSYQPLITTEQQLEYEPSDIDESEPKQEKIDTIKFTSNEPVWQTCHYCNTTSETTTVHAFGSKELGRCEAKCCQLKKTNEKKLHEVDDDDIEKRLAEAREVTL</sequence>
<organism evidence="2 3">
    <name type="scientific">Cyclotella atomus</name>
    <dbReference type="NCBI Taxonomy" id="382360"/>
    <lineage>
        <taxon>Eukaryota</taxon>
        <taxon>Sar</taxon>
        <taxon>Stramenopiles</taxon>
        <taxon>Ochrophyta</taxon>
        <taxon>Bacillariophyta</taxon>
        <taxon>Coscinodiscophyceae</taxon>
        <taxon>Thalassiosirophycidae</taxon>
        <taxon>Stephanodiscales</taxon>
        <taxon>Stephanodiscaceae</taxon>
        <taxon>Cyclotella</taxon>
    </lineage>
</organism>
<comment type="caution">
    <text evidence="2">The sequence shown here is derived from an EMBL/GenBank/DDBJ whole genome shotgun (WGS) entry which is preliminary data.</text>
</comment>
<keyword evidence="3" id="KW-1185">Reference proteome</keyword>
<feature type="region of interest" description="Disordered" evidence="1">
    <location>
        <begin position="30"/>
        <end position="50"/>
    </location>
</feature>
<dbReference type="AlphaFoldDB" id="A0ABD3NV80"/>
<proteinExistence type="predicted"/>
<gene>
    <name evidence="2" type="ORF">ACHAWO_012801</name>
</gene>
<feature type="compositionally biased region" description="Polar residues" evidence="1">
    <location>
        <begin position="38"/>
        <end position="50"/>
    </location>
</feature>
<evidence type="ECO:0000313" key="3">
    <source>
        <dbReference type="Proteomes" id="UP001530400"/>
    </source>
</evidence>
<protein>
    <submittedName>
        <fullName evidence="2">Uncharacterized protein</fullName>
    </submittedName>
</protein>
<name>A0ABD3NV80_9STRA</name>
<reference evidence="2 3" key="1">
    <citation type="submission" date="2024-10" db="EMBL/GenBank/DDBJ databases">
        <title>Updated reference genomes for cyclostephanoid diatoms.</title>
        <authorList>
            <person name="Roberts W.R."/>
            <person name="Alverson A.J."/>
        </authorList>
    </citation>
    <scope>NUCLEOTIDE SEQUENCE [LARGE SCALE GENOMIC DNA]</scope>
    <source>
        <strain evidence="2 3">AJA010-31</strain>
    </source>
</reference>